<comment type="subunit">
    <text evidence="2 10">Homodimer.</text>
</comment>
<evidence type="ECO:0000256" key="11">
    <source>
        <dbReference type="PIRSR" id="PIRSR001549-1"/>
    </source>
</evidence>
<dbReference type="GO" id="GO:0005524">
    <property type="term" value="F:ATP binding"/>
    <property type="evidence" value="ECO:0007669"/>
    <property type="project" value="UniProtKB-UniRule"/>
</dbReference>
<evidence type="ECO:0000256" key="3">
    <source>
        <dbReference type="ARBA" id="ARBA00022490"/>
    </source>
</evidence>
<comment type="subcellular location">
    <subcellularLocation>
        <location evidence="10">Cytoplasm</location>
    </subcellularLocation>
</comment>
<keyword evidence="5 10" id="KW-0547">Nucleotide-binding</keyword>
<feature type="binding site" evidence="11">
    <location>
        <begin position="88"/>
        <end position="90"/>
    </location>
    <ligand>
        <name>L-histidine</name>
        <dbReference type="ChEBI" id="CHEBI:57595"/>
    </ligand>
</feature>
<dbReference type="PIRSF" id="PIRSF001549">
    <property type="entry name" value="His-tRNA_synth"/>
    <property type="match status" value="1"/>
</dbReference>
<dbReference type="GO" id="GO:0004821">
    <property type="term" value="F:histidine-tRNA ligase activity"/>
    <property type="evidence" value="ECO:0007669"/>
    <property type="project" value="UniProtKB-UniRule"/>
</dbReference>
<evidence type="ECO:0000313" key="14">
    <source>
        <dbReference type="Proteomes" id="UP000318710"/>
    </source>
</evidence>
<dbReference type="Gene3D" id="3.30.930.10">
    <property type="entry name" value="Bira Bifunctional Protein, Domain 2"/>
    <property type="match status" value="1"/>
</dbReference>
<dbReference type="PANTHER" id="PTHR43707">
    <property type="entry name" value="HISTIDYL-TRNA SYNTHETASE"/>
    <property type="match status" value="1"/>
</dbReference>
<dbReference type="InterPro" id="IPR006195">
    <property type="entry name" value="aa-tRNA-synth_II"/>
</dbReference>
<evidence type="ECO:0000256" key="8">
    <source>
        <dbReference type="ARBA" id="ARBA00023146"/>
    </source>
</evidence>
<evidence type="ECO:0000313" key="13">
    <source>
        <dbReference type="EMBL" id="RZO27080.1"/>
    </source>
</evidence>
<proteinExistence type="inferred from homology"/>
<dbReference type="GO" id="GO:0006427">
    <property type="term" value="P:histidyl-tRNA aminoacylation"/>
    <property type="evidence" value="ECO:0007669"/>
    <property type="project" value="UniProtKB-UniRule"/>
</dbReference>
<dbReference type="InterPro" id="IPR036621">
    <property type="entry name" value="Anticodon-bd_dom_sf"/>
</dbReference>
<reference evidence="13 14" key="1">
    <citation type="submission" date="2019-02" db="EMBL/GenBank/DDBJ databases">
        <title>Prokaryotic population dynamics and viral predation in marine succession experiment using metagenomics: the confinement effect.</title>
        <authorList>
            <person name="Haro-Moreno J.M."/>
            <person name="Rodriguez-Valera F."/>
            <person name="Lopez-Perez M."/>
        </authorList>
    </citation>
    <scope>NUCLEOTIDE SEQUENCE [LARGE SCALE GENOMIC DNA]</scope>
    <source>
        <strain evidence="13">MED-G160</strain>
    </source>
</reference>
<comment type="caution">
    <text evidence="13">The sequence shown here is derived from an EMBL/GenBank/DDBJ whole genome shotgun (WGS) entry which is preliminary data.</text>
</comment>
<comment type="catalytic activity">
    <reaction evidence="9 10">
        <text>tRNA(His) + L-histidine + ATP = L-histidyl-tRNA(His) + AMP + diphosphate + H(+)</text>
        <dbReference type="Rhea" id="RHEA:17313"/>
        <dbReference type="Rhea" id="RHEA-COMP:9665"/>
        <dbReference type="Rhea" id="RHEA-COMP:9689"/>
        <dbReference type="ChEBI" id="CHEBI:15378"/>
        <dbReference type="ChEBI" id="CHEBI:30616"/>
        <dbReference type="ChEBI" id="CHEBI:33019"/>
        <dbReference type="ChEBI" id="CHEBI:57595"/>
        <dbReference type="ChEBI" id="CHEBI:78442"/>
        <dbReference type="ChEBI" id="CHEBI:78527"/>
        <dbReference type="ChEBI" id="CHEBI:456215"/>
        <dbReference type="EC" id="6.1.1.21"/>
    </reaction>
</comment>
<dbReference type="InterPro" id="IPR004516">
    <property type="entry name" value="HisRS/HisZ"/>
</dbReference>
<protein>
    <recommendedName>
        <fullName evidence="10">Histidine--tRNA ligase</fullName>
        <ecNumber evidence="10">6.1.1.21</ecNumber>
    </recommendedName>
    <alternativeName>
        <fullName evidence="10">Histidyl-tRNA synthetase</fullName>
        <shortName evidence="10">HisRS</shortName>
    </alternativeName>
</protein>
<dbReference type="SUPFAM" id="SSF52954">
    <property type="entry name" value="Class II aaRS ABD-related"/>
    <property type="match status" value="1"/>
</dbReference>
<feature type="binding site" evidence="11">
    <location>
        <position position="131"/>
    </location>
    <ligand>
        <name>L-histidine</name>
        <dbReference type="ChEBI" id="CHEBI:57595"/>
    </ligand>
</feature>
<dbReference type="Pfam" id="PF13393">
    <property type="entry name" value="tRNA-synt_His"/>
    <property type="match status" value="1"/>
</dbReference>
<keyword evidence="8 10" id="KW-0030">Aminoacyl-tRNA synthetase</keyword>
<feature type="binding site" evidence="11">
    <location>
        <begin position="265"/>
        <end position="266"/>
    </location>
    <ligand>
        <name>L-histidine</name>
        <dbReference type="ChEBI" id="CHEBI:57595"/>
    </ligand>
</feature>
<dbReference type="PROSITE" id="PS50862">
    <property type="entry name" value="AA_TRNA_LIGASE_II"/>
    <property type="match status" value="1"/>
</dbReference>
<keyword evidence="4 10" id="KW-0436">Ligase</keyword>
<evidence type="ECO:0000256" key="4">
    <source>
        <dbReference type="ARBA" id="ARBA00022598"/>
    </source>
</evidence>
<keyword evidence="3 10" id="KW-0963">Cytoplasm</keyword>
<evidence type="ECO:0000259" key="12">
    <source>
        <dbReference type="PROSITE" id="PS50862"/>
    </source>
</evidence>
<organism evidence="13 14">
    <name type="scientific">SAR86 cluster bacterium</name>
    <dbReference type="NCBI Taxonomy" id="2030880"/>
    <lineage>
        <taxon>Bacteria</taxon>
        <taxon>Pseudomonadati</taxon>
        <taxon>Pseudomonadota</taxon>
        <taxon>Gammaproteobacteria</taxon>
        <taxon>SAR86 cluster</taxon>
    </lineage>
</organism>
<dbReference type="NCBIfam" id="TIGR00442">
    <property type="entry name" value="hisS"/>
    <property type="match status" value="1"/>
</dbReference>
<comment type="similarity">
    <text evidence="1 10">Belongs to the class-II aminoacyl-tRNA synthetase family.</text>
</comment>
<dbReference type="EMBL" id="SHBF01000019">
    <property type="protein sequence ID" value="RZO27080.1"/>
    <property type="molecule type" value="Genomic_DNA"/>
</dbReference>
<feature type="domain" description="Aminoacyl-transfer RNA synthetases class-II family profile" evidence="12">
    <location>
        <begin position="32"/>
        <end position="321"/>
    </location>
</feature>
<evidence type="ECO:0000256" key="7">
    <source>
        <dbReference type="ARBA" id="ARBA00022917"/>
    </source>
</evidence>
<dbReference type="PANTHER" id="PTHR43707:SF1">
    <property type="entry name" value="HISTIDINE--TRNA LIGASE, MITOCHONDRIAL-RELATED"/>
    <property type="match status" value="1"/>
</dbReference>
<feature type="binding site" evidence="11">
    <location>
        <position position="261"/>
    </location>
    <ligand>
        <name>L-histidine</name>
        <dbReference type="ChEBI" id="CHEBI:57595"/>
    </ligand>
</feature>
<gene>
    <name evidence="10" type="primary">hisS</name>
    <name evidence="13" type="ORF">EVA93_03430</name>
</gene>
<dbReference type="HAMAP" id="MF_00127">
    <property type="entry name" value="His_tRNA_synth"/>
    <property type="match status" value="1"/>
</dbReference>
<dbReference type="InterPro" id="IPR015807">
    <property type="entry name" value="His-tRNA-ligase"/>
</dbReference>
<evidence type="ECO:0000256" key="1">
    <source>
        <dbReference type="ARBA" id="ARBA00008226"/>
    </source>
</evidence>
<dbReference type="EC" id="6.1.1.21" evidence="10"/>
<dbReference type="CDD" id="cd00773">
    <property type="entry name" value="HisRS-like_core"/>
    <property type="match status" value="1"/>
</dbReference>
<dbReference type="Pfam" id="PF03129">
    <property type="entry name" value="HGTP_anticodon"/>
    <property type="match status" value="1"/>
</dbReference>
<dbReference type="InterPro" id="IPR041715">
    <property type="entry name" value="HisRS-like_core"/>
</dbReference>
<accession>A0A520N0R6</accession>
<dbReference type="SUPFAM" id="SSF55681">
    <property type="entry name" value="Class II aaRS and biotin synthetases"/>
    <property type="match status" value="1"/>
</dbReference>
<evidence type="ECO:0000256" key="9">
    <source>
        <dbReference type="ARBA" id="ARBA00047639"/>
    </source>
</evidence>
<evidence type="ECO:0000256" key="10">
    <source>
        <dbReference type="HAMAP-Rule" id="MF_00127"/>
    </source>
</evidence>
<evidence type="ECO:0000256" key="2">
    <source>
        <dbReference type="ARBA" id="ARBA00011738"/>
    </source>
</evidence>
<evidence type="ECO:0000256" key="6">
    <source>
        <dbReference type="ARBA" id="ARBA00022840"/>
    </source>
</evidence>
<feature type="binding site" evidence="11">
    <location>
        <position position="117"/>
    </location>
    <ligand>
        <name>L-histidine</name>
        <dbReference type="ChEBI" id="CHEBI:57595"/>
    </ligand>
</feature>
<dbReference type="GO" id="GO:0005737">
    <property type="term" value="C:cytoplasm"/>
    <property type="evidence" value="ECO:0007669"/>
    <property type="project" value="UniProtKB-SubCell"/>
</dbReference>
<name>A0A520N0R6_9GAMM</name>
<keyword evidence="7 10" id="KW-0648">Protein biosynthesis</keyword>
<dbReference type="AlphaFoldDB" id="A0A520N0R6"/>
<evidence type="ECO:0000256" key="5">
    <source>
        <dbReference type="ARBA" id="ARBA00022741"/>
    </source>
</evidence>
<dbReference type="InterPro" id="IPR004154">
    <property type="entry name" value="Anticodon-bd"/>
</dbReference>
<feature type="binding site" evidence="11">
    <location>
        <position position="135"/>
    </location>
    <ligand>
        <name>L-histidine</name>
        <dbReference type="ChEBI" id="CHEBI:57595"/>
    </ligand>
</feature>
<sequence>MEKINSLTGMTDLIETKADENVLANKVFQTEKILKEIFTNYVMSEIRTPALENTNLFKRSVGDTSDIVNKELYTFSDKNDKSITLRPEGTASVMRSIIEKKLDGETHKLWYLGPMWRYERPQKGRYRQFNQAGIEILGYPEGAPEFEMISLICELNRKLQIRKPLIKINHLGDSNTKKLFCKALVDYLTPMKSDLEEKDLLRLDSNPLRILDSKNPNTIEILKKAPSISDYLQDSSKELLKSIQELFSDKCEIQIDFNLVRGLDYYTGFVFEAISEDLGAQDAYLGGGRYDNLSAQLGGKDLPAIGMAIGIERLALISYQENKNRTLISFIIISSTSEAKAYKISHELRSINKNIDIDVQLSQGSLKSKLRRANKNGAAYAFIVGDEEIESKTVIIKPLNKEDSDQSTMNLNEIEKFIKNLS</sequence>
<dbReference type="Gene3D" id="3.40.50.800">
    <property type="entry name" value="Anticodon-binding domain"/>
    <property type="match status" value="1"/>
</dbReference>
<dbReference type="InterPro" id="IPR045864">
    <property type="entry name" value="aa-tRNA-synth_II/BPL/LPL"/>
</dbReference>
<keyword evidence="6 10" id="KW-0067">ATP-binding</keyword>
<dbReference type="Proteomes" id="UP000318710">
    <property type="component" value="Unassembled WGS sequence"/>
</dbReference>